<dbReference type="InterPro" id="IPR051825">
    <property type="entry name" value="SRCIN1"/>
</dbReference>
<dbReference type="Pfam" id="PF23153">
    <property type="entry name" value="Aip3p_Bud6_N"/>
    <property type="match status" value="1"/>
</dbReference>
<dbReference type="GO" id="GO:0051286">
    <property type="term" value="C:cell tip"/>
    <property type="evidence" value="ECO:0007669"/>
    <property type="project" value="TreeGrafter"/>
</dbReference>
<feature type="domain" description="Aip3p/Bud6 N-terminal" evidence="2">
    <location>
        <begin position="58"/>
        <end position="166"/>
    </location>
</feature>
<feature type="compositionally biased region" description="Polar residues" evidence="1">
    <location>
        <begin position="13"/>
        <end position="22"/>
    </location>
</feature>
<dbReference type="EMBL" id="PGCI01000339">
    <property type="protein sequence ID" value="PLW29205.1"/>
    <property type="molecule type" value="Genomic_DNA"/>
</dbReference>
<feature type="region of interest" description="Disordered" evidence="1">
    <location>
        <begin position="166"/>
        <end position="341"/>
    </location>
</feature>
<feature type="compositionally biased region" description="Low complexity" evidence="1">
    <location>
        <begin position="29"/>
        <end position="49"/>
    </location>
</feature>
<evidence type="ECO:0000259" key="2">
    <source>
        <dbReference type="Pfam" id="PF23153"/>
    </source>
</evidence>
<feature type="region of interest" description="Disordered" evidence="1">
    <location>
        <begin position="1"/>
        <end position="55"/>
    </location>
</feature>
<feature type="compositionally biased region" description="Polar residues" evidence="1">
    <location>
        <begin position="329"/>
        <end position="339"/>
    </location>
</feature>
<comment type="caution">
    <text evidence="3">The sequence shown here is derived from an EMBL/GenBank/DDBJ whole genome shotgun (WGS) entry which is preliminary data.</text>
</comment>
<dbReference type="GO" id="GO:0005737">
    <property type="term" value="C:cytoplasm"/>
    <property type="evidence" value="ECO:0007669"/>
    <property type="project" value="TreeGrafter"/>
</dbReference>
<sequence length="380" mass="41103">MSSPPIPYPRRNGSVSSNSHFNPPNLPNPASVRASGSSQSTRSSTAPSVNPFNSSHMESTVTRLLVATKQLLESLTDWSQGKIDEGGVSDIYVRLGNEFNAASLAFTKEGINMSDLNSVPDDLRTCLEAALSEEASPSTLDQHLPQIRQIVVHLLQGLKVKQAKWRAAKRQHETEASYSNRPSSIREHGNPPDRPSVPHPSIRSGPRSLNAPKTPQAFNPSTTPHPFSRSLGPSDSSNNHKTNDGPTLSRSPGENTATSSFATSKSRMSPVSRAVRTVNDISDRLRGNKVPPPPAPPPPPPIPPHSDPSLASYRTDNIPLPPVPHSPRSDSSNQAQASSLEALRKAEMLQRRASKRFSTYTYNKIAATASPHKRSGESQK</sequence>
<evidence type="ECO:0000256" key="1">
    <source>
        <dbReference type="SAM" id="MobiDB-lite"/>
    </source>
</evidence>
<feature type="compositionally biased region" description="Polar residues" evidence="1">
    <location>
        <begin position="211"/>
        <end position="269"/>
    </location>
</feature>
<dbReference type="InterPro" id="IPR056279">
    <property type="entry name" value="Aip3p_Bud6_N"/>
</dbReference>
<name>A0A2N5TUN2_9BASI</name>
<proteinExistence type="predicted"/>
<evidence type="ECO:0000313" key="3">
    <source>
        <dbReference type="EMBL" id="PLW29205.1"/>
    </source>
</evidence>
<organism evidence="3 4">
    <name type="scientific">Puccinia coronata f. sp. avenae</name>
    <dbReference type="NCBI Taxonomy" id="200324"/>
    <lineage>
        <taxon>Eukaryota</taxon>
        <taxon>Fungi</taxon>
        <taxon>Dikarya</taxon>
        <taxon>Basidiomycota</taxon>
        <taxon>Pucciniomycotina</taxon>
        <taxon>Pucciniomycetes</taxon>
        <taxon>Pucciniales</taxon>
        <taxon>Pucciniaceae</taxon>
        <taxon>Puccinia</taxon>
    </lineage>
</organism>
<evidence type="ECO:0000313" key="4">
    <source>
        <dbReference type="Proteomes" id="UP000235392"/>
    </source>
</evidence>
<accession>A0A2N5TUN2</accession>
<gene>
    <name evidence="3" type="ORF">PCASD_14627</name>
</gene>
<protein>
    <recommendedName>
        <fullName evidence="2">Aip3p/Bud6 N-terminal domain-containing protein</fullName>
    </recommendedName>
</protein>
<dbReference type="PANTHER" id="PTHR22741">
    <property type="entry name" value="P140CAP/SNIP-RELATED"/>
    <property type="match status" value="1"/>
</dbReference>
<reference evidence="3 4" key="1">
    <citation type="submission" date="2017-11" db="EMBL/GenBank/DDBJ databases">
        <title>De novo assembly and phasing of dikaryotic genomes from two isolates of Puccinia coronata f. sp. avenae, the causal agent of oat crown rust.</title>
        <authorList>
            <person name="Miller M.E."/>
            <person name="Zhang Y."/>
            <person name="Omidvar V."/>
            <person name="Sperschneider J."/>
            <person name="Schwessinger B."/>
            <person name="Raley C."/>
            <person name="Palmer J.M."/>
            <person name="Garnica D."/>
            <person name="Upadhyaya N."/>
            <person name="Rathjen J."/>
            <person name="Taylor J.M."/>
            <person name="Park R.F."/>
            <person name="Dodds P.N."/>
            <person name="Hirsch C.D."/>
            <person name="Kianian S.F."/>
            <person name="Figueroa M."/>
        </authorList>
    </citation>
    <scope>NUCLEOTIDE SEQUENCE [LARGE SCALE GENOMIC DNA]</scope>
    <source>
        <strain evidence="3">12SD80</strain>
    </source>
</reference>
<dbReference type="PANTHER" id="PTHR22741:SF10">
    <property type="entry name" value="COILED-COIL DOMAIN-CONTAINING PROTEIN CG32809"/>
    <property type="match status" value="1"/>
</dbReference>
<dbReference type="AlphaFoldDB" id="A0A2N5TUN2"/>
<dbReference type="Proteomes" id="UP000235392">
    <property type="component" value="Unassembled WGS sequence"/>
</dbReference>
<feature type="compositionally biased region" description="Pro residues" evidence="1">
    <location>
        <begin position="290"/>
        <end position="306"/>
    </location>
</feature>
<dbReference type="GO" id="GO:0030010">
    <property type="term" value="P:establishment of cell polarity"/>
    <property type="evidence" value="ECO:0007669"/>
    <property type="project" value="TreeGrafter"/>
</dbReference>